<sequence>MFVCFRSFIIEILLLEHGEMEPLFSNCDIDGRRMLLTMIRDCAATPKIVPEQCIAFMVDKFKRQSDKILKIVASYVESLDPREICALLYALVSLSGIDTAPYLKWMQADHSLFINCAFLLRSIHEAGKSGNNCFTIVRKLPDENSKSKENPAYGFKADLIRLIGNLCYRNENNKNQVYY</sequence>
<reference evidence="1 2" key="1">
    <citation type="journal article" date="2017" name="Gigascience">
        <title>Genome sequence of the small brown planthopper, Laodelphax striatellus.</title>
        <authorList>
            <person name="Zhu J."/>
            <person name="Jiang F."/>
            <person name="Wang X."/>
            <person name="Yang P."/>
            <person name="Bao Y."/>
            <person name="Zhao W."/>
            <person name="Wang W."/>
            <person name="Lu H."/>
            <person name="Wang Q."/>
            <person name="Cui N."/>
            <person name="Li J."/>
            <person name="Chen X."/>
            <person name="Luo L."/>
            <person name="Yu J."/>
            <person name="Kang L."/>
            <person name="Cui F."/>
        </authorList>
    </citation>
    <scope>NUCLEOTIDE SEQUENCE [LARGE SCALE GENOMIC DNA]</scope>
    <source>
        <strain evidence="1">Lst14</strain>
    </source>
</reference>
<dbReference type="GO" id="GO:0005829">
    <property type="term" value="C:cytosol"/>
    <property type="evidence" value="ECO:0007669"/>
    <property type="project" value="TreeGrafter"/>
</dbReference>
<evidence type="ECO:0008006" key="3">
    <source>
        <dbReference type="Google" id="ProtNLM"/>
    </source>
</evidence>
<dbReference type="Proteomes" id="UP000291343">
    <property type="component" value="Unassembled WGS sequence"/>
</dbReference>
<dbReference type="GO" id="GO:0031175">
    <property type="term" value="P:neuron projection development"/>
    <property type="evidence" value="ECO:0007669"/>
    <property type="project" value="TreeGrafter"/>
</dbReference>
<name>A0A482XEB6_LAOST</name>
<dbReference type="InterPro" id="IPR051374">
    <property type="entry name" value="Ataxin-10/CTR86_families"/>
</dbReference>
<dbReference type="OrthoDB" id="379794at2759"/>
<gene>
    <name evidence="1" type="ORF">LSTR_LSTR016797</name>
</gene>
<dbReference type="PANTHER" id="PTHR13255:SF0">
    <property type="entry name" value="ATAXIN-10"/>
    <property type="match status" value="1"/>
</dbReference>
<protein>
    <recommendedName>
        <fullName evidence="3">Ataxin-10 domain-containing protein</fullName>
    </recommendedName>
</protein>
<dbReference type="STRING" id="195883.A0A482XEB6"/>
<dbReference type="EMBL" id="QKKF02011126">
    <property type="protein sequence ID" value="RZF44345.1"/>
    <property type="molecule type" value="Genomic_DNA"/>
</dbReference>
<keyword evidence="2" id="KW-1185">Reference proteome</keyword>
<accession>A0A482XEB6</accession>
<evidence type="ECO:0000313" key="2">
    <source>
        <dbReference type="Proteomes" id="UP000291343"/>
    </source>
</evidence>
<dbReference type="InParanoid" id="A0A482XEB6"/>
<proteinExistence type="predicted"/>
<organism evidence="1 2">
    <name type="scientific">Laodelphax striatellus</name>
    <name type="common">Small brown planthopper</name>
    <name type="synonym">Delphax striatella</name>
    <dbReference type="NCBI Taxonomy" id="195883"/>
    <lineage>
        <taxon>Eukaryota</taxon>
        <taxon>Metazoa</taxon>
        <taxon>Ecdysozoa</taxon>
        <taxon>Arthropoda</taxon>
        <taxon>Hexapoda</taxon>
        <taxon>Insecta</taxon>
        <taxon>Pterygota</taxon>
        <taxon>Neoptera</taxon>
        <taxon>Paraneoptera</taxon>
        <taxon>Hemiptera</taxon>
        <taxon>Auchenorrhyncha</taxon>
        <taxon>Fulgoroidea</taxon>
        <taxon>Delphacidae</taxon>
        <taxon>Criomorphinae</taxon>
        <taxon>Laodelphax</taxon>
    </lineage>
</organism>
<dbReference type="PANTHER" id="PTHR13255">
    <property type="entry name" value="ATAXIN-10"/>
    <property type="match status" value="1"/>
</dbReference>
<comment type="caution">
    <text evidence="1">The sequence shown here is derived from an EMBL/GenBank/DDBJ whole genome shotgun (WGS) entry which is preliminary data.</text>
</comment>
<evidence type="ECO:0000313" key="1">
    <source>
        <dbReference type="EMBL" id="RZF44345.1"/>
    </source>
</evidence>
<dbReference type="AlphaFoldDB" id="A0A482XEB6"/>